<dbReference type="Gene3D" id="1.20.940.10">
    <property type="entry name" value="Functional domain of the splicing factor Prp18"/>
    <property type="match status" value="1"/>
</dbReference>
<dbReference type="STRING" id="283909.R7UQF4"/>
<feature type="domain" description="Sec16 Sec23-binding" evidence="19">
    <location>
        <begin position="590"/>
        <end position="785"/>
    </location>
</feature>
<dbReference type="SUPFAM" id="SSF50978">
    <property type="entry name" value="WD40 repeat-like"/>
    <property type="match status" value="1"/>
</dbReference>
<comment type="function">
    <text evidence="13">Component of the coat protein complex II (COPII) which promotes the formation of transport vesicles from the endoplasmic reticulum (ER). The coat has two main functions, the physical deformation of the endoplasmic reticulum membrane into vesicles and the selection of cargo molecules.</text>
</comment>
<dbReference type="InterPro" id="IPR001680">
    <property type="entry name" value="WD40_rpt"/>
</dbReference>
<dbReference type="Gene3D" id="1.25.40.1030">
    <property type="match status" value="1"/>
</dbReference>
<keyword evidence="4" id="KW-0813">Transport</keyword>
<dbReference type="FunFam" id="2.130.10.10:FF:000009">
    <property type="entry name" value="Protein transport protein Sec31A isoform A"/>
    <property type="match status" value="1"/>
</dbReference>
<feature type="region of interest" description="Disordered" evidence="18">
    <location>
        <begin position="523"/>
        <end position="552"/>
    </location>
</feature>
<evidence type="ECO:0000256" key="5">
    <source>
        <dbReference type="ARBA" id="ARBA00022490"/>
    </source>
</evidence>
<evidence type="ECO:0000259" key="19">
    <source>
        <dbReference type="Pfam" id="PF12931"/>
    </source>
</evidence>
<dbReference type="InterPro" id="IPR024298">
    <property type="entry name" value="Sec16_Sec23-bd"/>
</dbReference>
<proteinExistence type="inferred from homology"/>
<feature type="compositionally biased region" description="Pro residues" evidence="18">
    <location>
        <begin position="1005"/>
        <end position="1016"/>
    </location>
</feature>
<evidence type="ECO:0000256" key="4">
    <source>
        <dbReference type="ARBA" id="ARBA00022448"/>
    </source>
</evidence>
<dbReference type="AlphaFoldDB" id="R7UQF4"/>
<keyword evidence="7" id="KW-0677">Repeat</keyword>
<feature type="compositionally biased region" description="Basic and acidic residues" evidence="18">
    <location>
        <begin position="1041"/>
        <end position="1050"/>
    </location>
</feature>
<feature type="region of interest" description="Disordered" evidence="18">
    <location>
        <begin position="830"/>
        <end position="1053"/>
    </location>
</feature>
<dbReference type="GO" id="GO:0090110">
    <property type="term" value="P:COPII-coated vesicle cargo loading"/>
    <property type="evidence" value="ECO:0007669"/>
    <property type="project" value="TreeGrafter"/>
</dbReference>
<comment type="similarity">
    <text evidence="3">Belongs to the WD repeat SEC31 family.</text>
</comment>
<dbReference type="FunCoup" id="R7UQF4">
    <property type="interactions" value="1713"/>
</dbReference>
<dbReference type="EnsemblMetazoa" id="CapteT20326">
    <property type="protein sequence ID" value="CapteP20326"/>
    <property type="gene ID" value="CapteG20326"/>
</dbReference>
<dbReference type="GO" id="GO:0030127">
    <property type="term" value="C:COPII vesicle coat"/>
    <property type="evidence" value="ECO:0007669"/>
    <property type="project" value="TreeGrafter"/>
</dbReference>
<keyword evidence="10" id="KW-0653">Protein transport</keyword>
<evidence type="ECO:0000256" key="2">
    <source>
        <dbReference type="ARBA" id="ARBA00004406"/>
    </source>
</evidence>
<dbReference type="Pfam" id="PF00400">
    <property type="entry name" value="WD40"/>
    <property type="match status" value="2"/>
</dbReference>
<feature type="compositionally biased region" description="Polar residues" evidence="18">
    <location>
        <begin position="960"/>
        <end position="980"/>
    </location>
</feature>
<feature type="compositionally biased region" description="Polar residues" evidence="18">
    <location>
        <begin position="1018"/>
        <end position="1035"/>
    </location>
</feature>
<evidence type="ECO:0000256" key="3">
    <source>
        <dbReference type="ARBA" id="ARBA00009358"/>
    </source>
</evidence>
<protein>
    <recommendedName>
        <fullName evidence="14">Protein transport protein Sec31A</fullName>
    </recommendedName>
    <alternativeName>
        <fullName evidence="16">SEC31-like protein 1</fullName>
    </alternativeName>
    <alternativeName>
        <fullName evidence="15">SEC31-related protein A</fullName>
    </alternativeName>
</protein>
<evidence type="ECO:0000256" key="14">
    <source>
        <dbReference type="ARBA" id="ARBA00039468"/>
    </source>
</evidence>
<evidence type="ECO:0000313" key="22">
    <source>
        <dbReference type="Proteomes" id="UP000014760"/>
    </source>
</evidence>
<dbReference type="PROSITE" id="PS50294">
    <property type="entry name" value="WD_REPEATS_REGION"/>
    <property type="match status" value="1"/>
</dbReference>
<dbReference type="GO" id="GO:0070971">
    <property type="term" value="C:endoplasmic reticulum exit site"/>
    <property type="evidence" value="ECO:0007669"/>
    <property type="project" value="TreeGrafter"/>
</dbReference>
<dbReference type="InterPro" id="IPR040251">
    <property type="entry name" value="SEC31-like"/>
</dbReference>
<evidence type="ECO:0000256" key="1">
    <source>
        <dbReference type="ARBA" id="ARBA00004180"/>
    </source>
</evidence>
<evidence type="ECO:0000256" key="15">
    <source>
        <dbReference type="ARBA" id="ARBA00041470"/>
    </source>
</evidence>
<evidence type="ECO:0000256" key="7">
    <source>
        <dbReference type="ARBA" id="ARBA00022737"/>
    </source>
</evidence>
<organism evidence="20">
    <name type="scientific">Capitella teleta</name>
    <name type="common">Polychaete worm</name>
    <dbReference type="NCBI Taxonomy" id="283909"/>
    <lineage>
        <taxon>Eukaryota</taxon>
        <taxon>Metazoa</taxon>
        <taxon>Spiralia</taxon>
        <taxon>Lophotrochozoa</taxon>
        <taxon>Annelida</taxon>
        <taxon>Polychaeta</taxon>
        <taxon>Sedentaria</taxon>
        <taxon>Scolecida</taxon>
        <taxon>Capitellidae</taxon>
        <taxon>Capitella</taxon>
    </lineage>
</organism>
<dbReference type="EMBL" id="AMQN01001065">
    <property type="status" value="NOT_ANNOTATED_CDS"/>
    <property type="molecule type" value="Genomic_DNA"/>
</dbReference>
<feature type="compositionally biased region" description="Polar residues" evidence="18">
    <location>
        <begin position="939"/>
        <end position="948"/>
    </location>
</feature>
<dbReference type="Pfam" id="PF12931">
    <property type="entry name" value="TPR_Sec16"/>
    <property type="match status" value="1"/>
</dbReference>
<keyword evidence="22" id="KW-1185">Reference proteome</keyword>
<dbReference type="InterPro" id="IPR036322">
    <property type="entry name" value="WD40_repeat_dom_sf"/>
</dbReference>
<evidence type="ECO:0000256" key="11">
    <source>
        <dbReference type="ARBA" id="ARBA00023136"/>
    </source>
</evidence>
<keyword evidence="5" id="KW-0963">Cytoplasm</keyword>
<evidence type="ECO:0000313" key="20">
    <source>
        <dbReference type="EMBL" id="ELU08343.1"/>
    </source>
</evidence>
<evidence type="ECO:0000256" key="9">
    <source>
        <dbReference type="ARBA" id="ARBA00022892"/>
    </source>
</evidence>
<evidence type="ECO:0000256" key="6">
    <source>
        <dbReference type="ARBA" id="ARBA00022574"/>
    </source>
</evidence>
<evidence type="ECO:0000256" key="12">
    <source>
        <dbReference type="ARBA" id="ARBA00023329"/>
    </source>
</evidence>
<dbReference type="GO" id="GO:0005789">
    <property type="term" value="C:endoplasmic reticulum membrane"/>
    <property type="evidence" value="ECO:0007669"/>
    <property type="project" value="UniProtKB-SubCell"/>
</dbReference>
<keyword evidence="8" id="KW-0256">Endoplasmic reticulum</keyword>
<evidence type="ECO:0000256" key="10">
    <source>
        <dbReference type="ARBA" id="ARBA00022927"/>
    </source>
</evidence>
<dbReference type="GO" id="GO:0015031">
    <property type="term" value="P:protein transport"/>
    <property type="evidence" value="ECO:0007669"/>
    <property type="project" value="UniProtKB-KW"/>
</dbReference>
<keyword evidence="9" id="KW-0931">ER-Golgi transport</keyword>
<feature type="compositionally biased region" description="Low complexity" evidence="18">
    <location>
        <begin position="833"/>
        <end position="876"/>
    </location>
</feature>
<sequence>MKVKEIECTANVAWSPAAQHPIYLAAGTAAQQLDATFSTSASLDIFGLDLAECGMEMSKVGSVQSECRFHKLVWGSFGMSADNAAGTLVAGGDNGRVFIYDPNQMMSGGECLLHTLDKHVGAVSALDVNPFQDNLLASGASESEIYIWDLNNPVNPMTPGSKSQPPDDVTCIAWNQQVQHILASTYAGRCIVWDLRKNEPIIKVSDSMSRIKSKLVCWHPDVATQMCLASEDDHSPVIQLWDLRFATSPLKSLESHQRGILSMAWCPHDPDLLLSCGKDNRILCWNPNTAAQNGEVVYELPTANQWSFDVQWCPRNPAVISSCSFDGHISVYSLMGGAAPPKTPSKVADAFPDDPFAQPHHQPLAPTEPAPTMLKRPPKWLRRPVGASFGFGGKLISFENVKQTSPQQAPVQRQLHISQVVTESDLVSRSNQLENALTKGQYAEFCALKISNSTSDAEESVWSFLKVNFESDPRTRFLELLGYNRNELSRKVQSLTTDAPVESNGVDAVQLAEKMASLKTDKSGFLRPPLSGSGPISPRIDRSKTPDSDLASEAGGDVFEKIAAHEKEVERDDEPLPIAVDDDCDGLVAQALLTANFEAAVEVCLHNDRMAEAIILALAGGPELLAQTQKTFFQRNKGNLNRLISSVVTRDYEHIIRTCELENWKEALAVVLTYAKGEDFSTLCTVLGDRLSSAGDEYTNSACLCYICAGSIDRLVECWAKTTNNPNSPDALSDVVEKVMILRKAVEVVRGPNADDVSSVLAQRLSQYAELLASQGCLDTAMNYLGTSNEMSLAILRDRLYQALGQAASHLQQPPVPFETVKVNAKGVAPTVAAARPQQPQQQQQQQRPGAPFQAQAGSTFQTTTTPSSTYYAPASQQSFPGNMAATSTYSQPSMFTPQAPQYPTSSQPAAVSQPQIYDPSAMRSQMTPGAPSAGMPAHNNQPTSMPNTLPKGNHPCFHSNPSSLSQKPTQSYMTPTPITQPIYGVPQPNMAQPPVGQLGQVAPQQPPADQGPPGAPSYSSANIYNPQEFQQPAPQKQYAHKPEPPKPVEKGPIPAEHQVLKDILDNLVQQCLTKAANAQTKRKLDDVLRKLESLYDKLRGNSLSPTVTSGLHQIIGAIQKFDYHSGLSIHTQMISQGNFSEISSFMPGIKMLIQTAITLQVYVQ</sequence>
<feature type="repeat" description="WD" evidence="17">
    <location>
        <begin position="116"/>
        <end position="158"/>
    </location>
</feature>
<reference evidence="20 22" key="2">
    <citation type="journal article" date="2013" name="Nature">
        <title>Insights into bilaterian evolution from three spiralian genomes.</title>
        <authorList>
            <person name="Simakov O."/>
            <person name="Marletaz F."/>
            <person name="Cho S.J."/>
            <person name="Edsinger-Gonzales E."/>
            <person name="Havlak P."/>
            <person name="Hellsten U."/>
            <person name="Kuo D.H."/>
            <person name="Larsson T."/>
            <person name="Lv J."/>
            <person name="Arendt D."/>
            <person name="Savage R."/>
            <person name="Osoegawa K."/>
            <person name="de Jong P."/>
            <person name="Grimwood J."/>
            <person name="Chapman J.A."/>
            <person name="Shapiro H."/>
            <person name="Aerts A."/>
            <person name="Otillar R.P."/>
            <person name="Terry A.Y."/>
            <person name="Boore J.L."/>
            <person name="Grigoriev I.V."/>
            <person name="Lindberg D.R."/>
            <person name="Seaver E.C."/>
            <person name="Weisblat D.A."/>
            <person name="Putnam N.H."/>
            <person name="Rokhsar D.S."/>
        </authorList>
    </citation>
    <scope>NUCLEOTIDE SEQUENCE</scope>
    <source>
        <strain evidence="20 22">I ESC-2004</strain>
    </source>
</reference>
<name>R7UQF4_CAPTE</name>
<evidence type="ECO:0000256" key="18">
    <source>
        <dbReference type="SAM" id="MobiDB-lite"/>
    </source>
</evidence>
<keyword evidence="11" id="KW-0472">Membrane</keyword>
<reference evidence="21" key="3">
    <citation type="submission" date="2015-06" db="UniProtKB">
        <authorList>
            <consortium name="EnsemblMetazoa"/>
        </authorList>
    </citation>
    <scope>IDENTIFICATION</scope>
</reference>
<dbReference type="HOGENOM" id="CLU_003033_1_0_1"/>
<evidence type="ECO:0000256" key="13">
    <source>
        <dbReference type="ARBA" id="ARBA00025471"/>
    </source>
</evidence>
<evidence type="ECO:0000256" key="16">
    <source>
        <dbReference type="ARBA" id="ARBA00043112"/>
    </source>
</evidence>
<evidence type="ECO:0000256" key="8">
    <source>
        <dbReference type="ARBA" id="ARBA00022824"/>
    </source>
</evidence>
<dbReference type="OMA" id="CITSEVF"/>
<feature type="region of interest" description="Disordered" evidence="18">
    <location>
        <begin position="355"/>
        <end position="377"/>
    </location>
</feature>
<gene>
    <name evidence="20" type="ORF">CAPTEDRAFT_20326</name>
</gene>
<dbReference type="PANTHER" id="PTHR13923">
    <property type="entry name" value="SEC31-RELATED PROTEIN"/>
    <property type="match status" value="1"/>
</dbReference>
<dbReference type="GO" id="GO:0007029">
    <property type="term" value="P:endoplasmic reticulum organization"/>
    <property type="evidence" value="ECO:0007669"/>
    <property type="project" value="TreeGrafter"/>
</dbReference>
<dbReference type="OrthoDB" id="542917at2759"/>
<dbReference type="GO" id="GO:0005198">
    <property type="term" value="F:structural molecule activity"/>
    <property type="evidence" value="ECO:0007669"/>
    <property type="project" value="TreeGrafter"/>
</dbReference>
<dbReference type="Gene3D" id="2.130.10.10">
    <property type="entry name" value="YVTN repeat-like/Quinoprotein amine dehydrogenase"/>
    <property type="match status" value="1"/>
</dbReference>
<dbReference type="SMART" id="SM00320">
    <property type="entry name" value="WD40"/>
    <property type="match status" value="5"/>
</dbReference>
<dbReference type="InterPro" id="IPR015943">
    <property type="entry name" value="WD40/YVTN_repeat-like_dom_sf"/>
</dbReference>
<dbReference type="Proteomes" id="UP000014760">
    <property type="component" value="Unassembled WGS sequence"/>
</dbReference>
<feature type="compositionally biased region" description="Polar residues" evidence="18">
    <location>
        <begin position="877"/>
        <end position="916"/>
    </location>
</feature>
<evidence type="ECO:0000313" key="21">
    <source>
        <dbReference type="EnsemblMetazoa" id="CapteP20326"/>
    </source>
</evidence>
<keyword evidence="6 17" id="KW-0853">WD repeat</keyword>
<feature type="repeat" description="WD" evidence="17">
    <location>
        <begin position="253"/>
        <end position="286"/>
    </location>
</feature>
<dbReference type="PROSITE" id="PS50082">
    <property type="entry name" value="WD_REPEATS_2"/>
    <property type="match status" value="2"/>
</dbReference>
<evidence type="ECO:0000256" key="17">
    <source>
        <dbReference type="PROSITE-ProRule" id="PRU00221"/>
    </source>
</evidence>
<keyword evidence="12" id="KW-0968">Cytoplasmic vesicle</keyword>
<accession>R7UQF4</accession>
<dbReference type="FunFam" id="1.20.940.10:FF:000001">
    <property type="entry name" value="Protein transport protein Sec31A isoform A"/>
    <property type="match status" value="1"/>
</dbReference>
<dbReference type="EMBL" id="KB299137">
    <property type="protein sequence ID" value="ELU08343.1"/>
    <property type="molecule type" value="Genomic_DNA"/>
</dbReference>
<reference evidence="22" key="1">
    <citation type="submission" date="2012-12" db="EMBL/GenBank/DDBJ databases">
        <authorList>
            <person name="Hellsten U."/>
            <person name="Grimwood J."/>
            <person name="Chapman J.A."/>
            <person name="Shapiro H."/>
            <person name="Aerts A."/>
            <person name="Otillar R.P."/>
            <person name="Terry A.Y."/>
            <person name="Boore J.L."/>
            <person name="Simakov O."/>
            <person name="Marletaz F."/>
            <person name="Cho S.-J."/>
            <person name="Edsinger-Gonzales E."/>
            <person name="Havlak P."/>
            <person name="Kuo D.-H."/>
            <person name="Larsson T."/>
            <person name="Lv J."/>
            <person name="Arendt D."/>
            <person name="Savage R."/>
            <person name="Osoegawa K."/>
            <person name="de Jong P."/>
            <person name="Lindberg D.R."/>
            <person name="Seaver E.C."/>
            <person name="Weisblat D.A."/>
            <person name="Putnam N.H."/>
            <person name="Grigoriev I.V."/>
            <person name="Rokhsar D.S."/>
        </authorList>
    </citation>
    <scope>NUCLEOTIDE SEQUENCE</scope>
    <source>
        <strain evidence="22">I ESC-2004</strain>
    </source>
</reference>
<comment type="subcellular location">
    <subcellularLocation>
        <location evidence="1">Cytoplasmic vesicle membrane</location>
        <topology evidence="1">Peripheral membrane protein</topology>
        <orientation evidence="1">Cytoplasmic side</orientation>
    </subcellularLocation>
    <subcellularLocation>
        <location evidence="2">Endoplasmic reticulum membrane</location>
        <topology evidence="2">Peripheral membrane protein</topology>
    </subcellularLocation>
</comment>
<dbReference type="PANTHER" id="PTHR13923:SF11">
    <property type="entry name" value="SECRETORY 31, ISOFORM D"/>
    <property type="match status" value="1"/>
</dbReference>